<dbReference type="InterPro" id="IPR023406">
    <property type="entry name" value="Topo_IA_AS"/>
</dbReference>
<feature type="site" description="Interaction with DNA" evidence="10">
    <location>
        <position position="163"/>
    </location>
</feature>
<dbReference type="GO" id="GO:0006281">
    <property type="term" value="P:DNA repair"/>
    <property type="evidence" value="ECO:0007669"/>
    <property type="project" value="TreeGrafter"/>
</dbReference>
<dbReference type="SMART" id="SM00437">
    <property type="entry name" value="TOP1Ac"/>
    <property type="match status" value="1"/>
</dbReference>
<accession>A0A5E4LRE0</accession>
<dbReference type="PROSITE" id="PS52039">
    <property type="entry name" value="TOPO_IA_2"/>
    <property type="match status" value="1"/>
</dbReference>
<dbReference type="EMBL" id="CABMJJ010000009">
    <property type="protein sequence ID" value="VVC03718.1"/>
    <property type="molecule type" value="Genomic_DNA"/>
</dbReference>
<organism evidence="14 15">
    <name type="scientific">Candidatus Bilamarchaeum dharawalense</name>
    <dbReference type="NCBI Taxonomy" id="2885759"/>
    <lineage>
        <taxon>Archaea</taxon>
        <taxon>Candidatus Micrarchaeota</taxon>
        <taxon>Candidatus Micrarchaeia</taxon>
        <taxon>Candidatus Anstonellales</taxon>
        <taxon>Candidatus Bilamarchaeaceae</taxon>
        <taxon>Candidatus Bilamarchaeum</taxon>
    </lineage>
</organism>
<evidence type="ECO:0000256" key="3">
    <source>
        <dbReference type="ARBA" id="ARBA00022723"/>
    </source>
</evidence>
<dbReference type="Gene3D" id="2.70.20.10">
    <property type="entry name" value="Topoisomerase I, domain 3"/>
    <property type="match status" value="1"/>
</dbReference>
<dbReference type="InterPro" id="IPR013825">
    <property type="entry name" value="Topo_IA_cen_sub2"/>
</dbReference>
<keyword evidence="5" id="KW-0862">Zinc</keyword>
<feature type="domain" description="Toprim" evidence="12">
    <location>
        <begin position="1"/>
        <end position="139"/>
    </location>
</feature>
<evidence type="ECO:0000256" key="8">
    <source>
        <dbReference type="ARBA" id="ARBA00023125"/>
    </source>
</evidence>
<dbReference type="InterPro" id="IPR006171">
    <property type="entry name" value="TOPRIM_dom"/>
</dbReference>
<evidence type="ECO:0000256" key="11">
    <source>
        <dbReference type="SAM" id="MobiDB-lite"/>
    </source>
</evidence>
<comment type="similarity">
    <text evidence="2 10">Belongs to the type IA topoisomerase family.</text>
</comment>
<dbReference type="PROSITE" id="PS00396">
    <property type="entry name" value="TOPO_IA_1"/>
    <property type="match status" value="1"/>
</dbReference>
<dbReference type="SMART" id="SM00436">
    <property type="entry name" value="TOP1Bc"/>
    <property type="match status" value="1"/>
</dbReference>
<proteinExistence type="inferred from homology"/>
<evidence type="ECO:0000259" key="13">
    <source>
        <dbReference type="PROSITE" id="PS52039"/>
    </source>
</evidence>
<dbReference type="InterPro" id="IPR013497">
    <property type="entry name" value="Topo_IA_cen"/>
</dbReference>
<evidence type="ECO:0000313" key="14">
    <source>
        <dbReference type="EMBL" id="VVC03718.1"/>
    </source>
</evidence>
<dbReference type="GO" id="GO:0003917">
    <property type="term" value="F:DNA topoisomerase type I (single strand cut, ATP-independent) activity"/>
    <property type="evidence" value="ECO:0007669"/>
    <property type="project" value="UniProtKB-UniRule"/>
</dbReference>
<comment type="function">
    <text evidence="10">Releases the supercoiling and torsional tension of DNA, which is introduced during the DNA replication and transcription, by transiently cleaving and rejoining one strand of the DNA duplex. Introduces a single-strand break via transesterification at a target site in duplex DNA. The scissile phosphodiester is attacked by the catalytic tyrosine of the enzyme, resulting in the formation of a DNA-(5'-phosphotyrosyl)-enzyme intermediate and the expulsion of a 3'-OH DNA strand. The free DNA strand then undergoes passage around the unbroken strand, thus removing DNA supercoils. Finally, in the religation step, the DNA 3'-OH attacks the covalent intermediate to expel the active-site tyrosine and restore the DNA phosphodiester backbone.</text>
</comment>
<keyword evidence="6" id="KW-0460">Magnesium</keyword>
<protein>
    <recommendedName>
        <fullName evidence="10">DNA topoisomerase 1</fullName>
        <ecNumber evidence="10">5.6.2.1</ecNumber>
    </recommendedName>
    <alternativeName>
        <fullName evidence="10">DNA topoisomerase I</fullName>
    </alternativeName>
</protein>
<name>A0A5E4LRE0_9ARCH</name>
<evidence type="ECO:0000256" key="7">
    <source>
        <dbReference type="ARBA" id="ARBA00023029"/>
    </source>
</evidence>
<feature type="active site" description="O-(5'-phospho-DNA)-tyrosine intermediate" evidence="10">
    <location>
        <position position="308"/>
    </location>
</feature>
<comment type="caution">
    <text evidence="14">The sequence shown here is derived from an EMBL/GenBank/DDBJ whole genome shotgun (WGS) entry which is preliminary data.</text>
</comment>
<dbReference type="InterPro" id="IPR013498">
    <property type="entry name" value="Topo_IA_Znf"/>
</dbReference>
<dbReference type="CDD" id="cd00186">
    <property type="entry name" value="TOP1Ac"/>
    <property type="match status" value="1"/>
</dbReference>
<feature type="region of interest" description="Disordered" evidence="11">
    <location>
        <begin position="347"/>
        <end position="375"/>
    </location>
</feature>
<dbReference type="Pfam" id="PF01751">
    <property type="entry name" value="Toprim"/>
    <property type="match status" value="1"/>
</dbReference>
<dbReference type="Gene3D" id="3.40.50.140">
    <property type="match status" value="1"/>
</dbReference>
<dbReference type="EC" id="5.6.2.1" evidence="10"/>
<feature type="site" description="Interaction with DNA" evidence="10">
    <location>
        <position position="495"/>
    </location>
</feature>
<dbReference type="InterPro" id="IPR005739">
    <property type="entry name" value="TopoI_arch"/>
</dbReference>
<dbReference type="SUPFAM" id="SSF56712">
    <property type="entry name" value="Prokaryotic type I DNA topoisomerase"/>
    <property type="match status" value="1"/>
</dbReference>
<dbReference type="InterPro" id="IPR003601">
    <property type="entry name" value="Topo_IA_2"/>
</dbReference>
<feature type="site" description="Interaction with DNA" evidence="10">
    <location>
        <position position="310"/>
    </location>
</feature>
<comment type="subunit">
    <text evidence="10">Monomer.</text>
</comment>
<dbReference type="Pfam" id="PF01131">
    <property type="entry name" value="Topoisom_bac"/>
    <property type="match status" value="1"/>
</dbReference>
<dbReference type="InterPro" id="IPR000380">
    <property type="entry name" value="Topo_IA"/>
</dbReference>
<dbReference type="GO" id="GO:0005694">
    <property type="term" value="C:chromosome"/>
    <property type="evidence" value="ECO:0007669"/>
    <property type="project" value="InterPro"/>
</dbReference>
<dbReference type="Gene3D" id="1.10.290.10">
    <property type="entry name" value="Topoisomerase I, domain 4"/>
    <property type="match status" value="1"/>
</dbReference>
<evidence type="ECO:0000256" key="5">
    <source>
        <dbReference type="ARBA" id="ARBA00022833"/>
    </source>
</evidence>
<dbReference type="PANTHER" id="PTHR11390">
    <property type="entry name" value="PROKARYOTIC DNA TOPOISOMERASE"/>
    <property type="match status" value="1"/>
</dbReference>
<dbReference type="GO" id="GO:0006265">
    <property type="term" value="P:DNA topological change"/>
    <property type="evidence" value="ECO:0007669"/>
    <property type="project" value="UniProtKB-UniRule"/>
</dbReference>
<dbReference type="InterPro" id="IPR003602">
    <property type="entry name" value="Topo_IA_DNA-bd_dom"/>
</dbReference>
<comment type="catalytic activity">
    <reaction evidence="1 10">
        <text>ATP-independent breakage of single-stranded DNA, followed by passage and rejoining.</text>
        <dbReference type="EC" id="5.6.2.1"/>
    </reaction>
</comment>
<keyword evidence="9 10" id="KW-0413">Isomerase</keyword>
<dbReference type="InterPro" id="IPR013824">
    <property type="entry name" value="Topo_IA_cen_sub1"/>
</dbReference>
<evidence type="ECO:0000313" key="15">
    <source>
        <dbReference type="Proteomes" id="UP000789941"/>
    </source>
</evidence>
<dbReference type="GO" id="GO:0006310">
    <property type="term" value="P:DNA recombination"/>
    <property type="evidence" value="ECO:0007669"/>
    <property type="project" value="TreeGrafter"/>
</dbReference>
<evidence type="ECO:0000256" key="2">
    <source>
        <dbReference type="ARBA" id="ARBA00009446"/>
    </source>
</evidence>
<keyword evidence="4" id="KW-0863">Zinc-finger</keyword>
<evidence type="ECO:0000256" key="6">
    <source>
        <dbReference type="ARBA" id="ARBA00022842"/>
    </source>
</evidence>
<dbReference type="CDD" id="cd01028">
    <property type="entry name" value="TOPRIM_TopoIA"/>
    <property type="match status" value="1"/>
</dbReference>
<dbReference type="GO" id="GO:0003677">
    <property type="term" value="F:DNA binding"/>
    <property type="evidence" value="ECO:0007669"/>
    <property type="project" value="UniProtKB-KW"/>
</dbReference>
<feature type="site" description="Interaction with DNA" evidence="10">
    <location>
        <position position="167"/>
    </location>
</feature>
<evidence type="ECO:0000256" key="9">
    <source>
        <dbReference type="ARBA" id="ARBA00023235"/>
    </source>
</evidence>
<dbReference type="PROSITE" id="PS50880">
    <property type="entry name" value="TOPRIM"/>
    <property type="match status" value="1"/>
</dbReference>
<dbReference type="InterPro" id="IPR023405">
    <property type="entry name" value="Topo_IA_core_domain"/>
</dbReference>
<gene>
    <name evidence="14" type="primary">rgy</name>
    <name evidence="10" type="synonym">topA</name>
    <name evidence="14" type="ORF">LFW2832_00483</name>
</gene>
<evidence type="ECO:0000259" key="12">
    <source>
        <dbReference type="PROSITE" id="PS50880"/>
    </source>
</evidence>
<dbReference type="Gene3D" id="3.30.65.10">
    <property type="entry name" value="Bacterial Topoisomerase I, domain 1"/>
    <property type="match status" value="1"/>
</dbReference>
<evidence type="ECO:0000256" key="4">
    <source>
        <dbReference type="ARBA" id="ARBA00022771"/>
    </source>
</evidence>
<keyword evidence="7 10" id="KW-0799">Topoisomerase</keyword>
<dbReference type="PRINTS" id="PR00417">
    <property type="entry name" value="PRTPISMRASEI"/>
</dbReference>
<dbReference type="SMART" id="SM00493">
    <property type="entry name" value="TOPRIM"/>
    <property type="match status" value="1"/>
</dbReference>
<feature type="region of interest" description="Interaction with DNA" evidence="10">
    <location>
        <begin position="192"/>
        <end position="197"/>
    </location>
</feature>
<dbReference type="NCBIfam" id="TIGR01057">
    <property type="entry name" value="topA_arch"/>
    <property type="match status" value="1"/>
</dbReference>
<dbReference type="GO" id="GO:0008270">
    <property type="term" value="F:zinc ion binding"/>
    <property type="evidence" value="ECO:0007669"/>
    <property type="project" value="UniProtKB-KW"/>
</dbReference>
<dbReference type="HAMAP" id="MF_00952">
    <property type="entry name" value="Topoisom_1_prok"/>
    <property type="match status" value="1"/>
</dbReference>
<evidence type="ECO:0000256" key="10">
    <source>
        <dbReference type="HAMAP-Rule" id="MF_00952"/>
    </source>
</evidence>
<dbReference type="InterPro" id="IPR013826">
    <property type="entry name" value="Topo_IA_cen_sub3"/>
</dbReference>
<feature type="domain" description="Topo IA-type catalytic" evidence="13">
    <location>
        <begin position="153"/>
        <end position="562"/>
    </location>
</feature>
<keyword evidence="3" id="KW-0479">Metal-binding</keyword>
<dbReference type="AlphaFoldDB" id="A0A5E4LRE0"/>
<sequence>MELIVAEKPKVAEKIAMAIGDKVEKKALNGVSYYEAVSSTGHEIVVAPAVGHVYTLVERERTRSYPVFDIEWVPSHQASKEAAYTKNYVELLQKLAKKADTFVSACDYDIEGSTIAYNIFRFATTIRNGKRMKFSALTPEDLQEAYSDCSEFDYNNAYAGETRHILDWYYGINLSRALMGAMHKAHGYRILSIGRVQGPALHFMATLEREIRAFVPTPYWELSVQIKETEFIHKKGRFLVEAEADISLDKTKGTGTVKEVDQKEQEVQPNPCFDLTSLQVEAYRVFGYPPSRTLELAQTLYEASLITYPRTSSQQIPPTIKLSPILSALGNNPDYSDLVKKIQSKKWSKPVQGKKTDPAHPAIHPTGQKSSLGGPEKNLYDLIVRRFLASFAPPAKRERNRIDIDSGGELYSASGSRLVEPGWTEFYGKYYTPEDTTLPPFKVGEKVEVGSKNKAKKETKPPKRYTQASLVSELEKQHLGTKATRSVIIDTLLKRGYAGGTKSIEVSDYGIKVLEVLEKYAPEILDENLTRKMEDEMEAIQDGKLDKDKVIAEGKEFLTQILDKWKKNEAKIGADLADALKLSQNQANLLGPCDKCGKQLKIIRMKDKRQFVGCTGYPDCRNAYPLPPGSFVQPAGKSCNACNKPTINVKKGRTRYTMCIDPNCPSKADWKKRGTNEKNS</sequence>
<evidence type="ECO:0000256" key="1">
    <source>
        <dbReference type="ARBA" id="ARBA00000213"/>
    </source>
</evidence>
<comment type="caution">
    <text evidence="10">Lacks conserved residue(s) required for the propagation of feature annotation.</text>
</comment>
<dbReference type="Pfam" id="PF01396">
    <property type="entry name" value="Zn_ribbon_Top1"/>
    <property type="match status" value="1"/>
</dbReference>
<feature type="site" description="Interaction with DNA" evidence="10">
    <location>
        <position position="52"/>
    </location>
</feature>
<dbReference type="PANTHER" id="PTHR11390:SF26">
    <property type="entry name" value="DNA TOPOISOMERASE 1"/>
    <property type="match status" value="1"/>
</dbReference>
<dbReference type="Proteomes" id="UP000789941">
    <property type="component" value="Unassembled WGS sequence"/>
</dbReference>
<dbReference type="Gene3D" id="1.10.460.10">
    <property type="entry name" value="Topoisomerase I, domain 2"/>
    <property type="match status" value="1"/>
</dbReference>
<reference evidence="14 15" key="1">
    <citation type="submission" date="2019-08" db="EMBL/GenBank/DDBJ databases">
        <authorList>
            <person name="Vazquez-Campos X."/>
        </authorList>
    </citation>
    <scope>NUCLEOTIDE SEQUENCE [LARGE SCALE GENOMIC DNA]</scope>
    <source>
        <strain evidence="14">LFW-283_2</strain>
    </source>
</reference>
<dbReference type="InterPro" id="IPR028612">
    <property type="entry name" value="Topoisom_1_IA"/>
</dbReference>
<keyword evidence="8 10" id="KW-0238">DNA-binding</keyword>